<organism evidence="3 4">
    <name type="scientific">Ziziphus jujuba var. spinosa</name>
    <dbReference type="NCBI Taxonomy" id="714518"/>
    <lineage>
        <taxon>Eukaryota</taxon>
        <taxon>Viridiplantae</taxon>
        <taxon>Streptophyta</taxon>
        <taxon>Embryophyta</taxon>
        <taxon>Tracheophyta</taxon>
        <taxon>Spermatophyta</taxon>
        <taxon>Magnoliopsida</taxon>
        <taxon>eudicotyledons</taxon>
        <taxon>Gunneridae</taxon>
        <taxon>Pentapetalae</taxon>
        <taxon>rosids</taxon>
        <taxon>fabids</taxon>
        <taxon>Rosales</taxon>
        <taxon>Rhamnaceae</taxon>
        <taxon>Paliureae</taxon>
        <taxon>Ziziphus</taxon>
    </lineage>
</organism>
<dbReference type="Pfam" id="PF13679">
    <property type="entry name" value="Methyltransf_32"/>
    <property type="match status" value="1"/>
</dbReference>
<comment type="caution">
    <text evidence="3">The sequence shown here is derived from an EMBL/GenBank/DDBJ whole genome shotgun (WGS) entry which is preliminary data.</text>
</comment>
<dbReference type="PANTHER" id="PTHR12496:SF0">
    <property type="entry name" value="METHYLTRANSFERASE DOMAIN-CONTAINING PROTEIN"/>
    <property type="match status" value="1"/>
</dbReference>
<keyword evidence="1" id="KW-0472">Membrane</keyword>
<dbReference type="SUPFAM" id="SSF53335">
    <property type="entry name" value="S-adenosyl-L-methionine-dependent methyltransferases"/>
    <property type="match status" value="1"/>
</dbReference>
<evidence type="ECO:0000313" key="4">
    <source>
        <dbReference type="Proteomes" id="UP000813462"/>
    </source>
</evidence>
<feature type="transmembrane region" description="Helical" evidence="1">
    <location>
        <begin position="41"/>
        <end position="60"/>
    </location>
</feature>
<evidence type="ECO:0000259" key="2">
    <source>
        <dbReference type="Pfam" id="PF13679"/>
    </source>
</evidence>
<dbReference type="PANTHER" id="PTHR12496">
    <property type="entry name" value="CGI-41 METHYLTRANSFERASE"/>
    <property type="match status" value="1"/>
</dbReference>
<evidence type="ECO:0000256" key="1">
    <source>
        <dbReference type="SAM" id="Phobius"/>
    </source>
</evidence>
<dbReference type="Proteomes" id="UP000813462">
    <property type="component" value="Unassembled WGS sequence"/>
</dbReference>
<dbReference type="EMBL" id="JAEACU010000007">
    <property type="protein sequence ID" value="KAH7522456.1"/>
    <property type="molecule type" value="Genomic_DNA"/>
</dbReference>
<sequence>MEKKMAADAARACETHTQTLQWIYAIIDFLRPYSFLMSAHVVNFFQVFFFFFFFFFWGFFGTLNDRLWEAVDKEWIECLRKEPVENLLQIPSGVVQDHWPASLKEFVVTSRSLALPREQTDLHKALPGLNLCSLNSVLSQGMNVKKKHEVVSARIWFQQVEVLSAVVSLITNNVGAHTVIDVGAGQGYLAQVLSFHYRHRVIAIDACSHHGRVTDARAERIKKYYAAQMRKSESGKRNLIIPKTITCHVISKEMLKALAYTAVHEDNVIEQEQNYANFDANLEQSSCNADNEASLVLAGLHACGDLSVMMLKTFLDCKEVKAVISIGCCYNLLSEEGFNDVSLQCGFPMSLGVKSASFSLGKSLLDLACQSAERWRCMENDSGVHNFWLHAFRAAFQMISPSAFISYNGEFPSGQPKIIKEITKTLLFLLSSDIGKVCTKIFNPCKPNGKTVIINRDITTFMCNEFRDSQSMSNMSGSSICLFLLKFLTRFYPEVITRSPSIGRQGKALRRRQQRVTLDSLLHEKERICPRSNMNGNFPTVKPKVETDDSPSSAFETAALSHEHFHIGSRCEEAKPVDRYPLFEKYCQSGLCHLGLEPLQDTDFQEIWNEVEPFSELIGPYWSLRAALGPVLETLILLDRLLFLQEQGSSIEAVILPIFDPALSPRNVAIIAEKH</sequence>
<name>A0A978V523_ZIZJJ</name>
<evidence type="ECO:0000313" key="3">
    <source>
        <dbReference type="EMBL" id="KAH7522456.1"/>
    </source>
</evidence>
<keyword evidence="1" id="KW-0812">Transmembrane</keyword>
<dbReference type="AlphaFoldDB" id="A0A978V523"/>
<dbReference type="InterPro" id="IPR052220">
    <property type="entry name" value="METTL25"/>
</dbReference>
<proteinExistence type="predicted"/>
<dbReference type="InterPro" id="IPR029063">
    <property type="entry name" value="SAM-dependent_MTases_sf"/>
</dbReference>
<reference evidence="3" key="1">
    <citation type="journal article" date="2021" name="Front. Plant Sci.">
        <title>Chromosome-Scale Genome Assembly for Chinese Sour Jujube and Insights Into Its Genome Evolution and Domestication Signature.</title>
        <authorList>
            <person name="Shen L.-Y."/>
            <person name="Luo H."/>
            <person name="Wang X.-L."/>
            <person name="Wang X.-M."/>
            <person name="Qiu X.-J."/>
            <person name="Liu H."/>
            <person name="Zhou S.-S."/>
            <person name="Jia K.-H."/>
            <person name="Nie S."/>
            <person name="Bao Y.-T."/>
            <person name="Zhang R.-G."/>
            <person name="Yun Q.-Z."/>
            <person name="Chai Y.-H."/>
            <person name="Lu J.-Y."/>
            <person name="Li Y."/>
            <person name="Zhao S.-W."/>
            <person name="Mao J.-F."/>
            <person name="Jia S.-G."/>
            <person name="Mao Y.-M."/>
        </authorList>
    </citation>
    <scope>NUCLEOTIDE SEQUENCE</scope>
    <source>
        <strain evidence="3">AT0</strain>
        <tissue evidence="3">Leaf</tissue>
    </source>
</reference>
<gene>
    <name evidence="3" type="ORF">FEM48_Zijuj07G0140600</name>
</gene>
<accession>A0A978V523</accession>
<protein>
    <recommendedName>
        <fullName evidence="2">Methyltransferase domain-containing protein</fullName>
    </recommendedName>
</protein>
<feature type="domain" description="Methyltransferase" evidence="2">
    <location>
        <begin position="157"/>
        <end position="335"/>
    </location>
</feature>
<keyword evidence="1" id="KW-1133">Transmembrane helix</keyword>
<dbReference type="InterPro" id="IPR025714">
    <property type="entry name" value="Methyltranfer_dom"/>
</dbReference>